<feature type="compositionally biased region" description="Low complexity" evidence="2">
    <location>
        <begin position="132"/>
        <end position="149"/>
    </location>
</feature>
<organism evidence="3 4">
    <name type="scientific">Stylosanthes scabra</name>
    <dbReference type="NCBI Taxonomy" id="79078"/>
    <lineage>
        <taxon>Eukaryota</taxon>
        <taxon>Viridiplantae</taxon>
        <taxon>Streptophyta</taxon>
        <taxon>Embryophyta</taxon>
        <taxon>Tracheophyta</taxon>
        <taxon>Spermatophyta</taxon>
        <taxon>Magnoliopsida</taxon>
        <taxon>eudicotyledons</taxon>
        <taxon>Gunneridae</taxon>
        <taxon>Pentapetalae</taxon>
        <taxon>rosids</taxon>
        <taxon>fabids</taxon>
        <taxon>Fabales</taxon>
        <taxon>Fabaceae</taxon>
        <taxon>Papilionoideae</taxon>
        <taxon>50 kb inversion clade</taxon>
        <taxon>dalbergioids sensu lato</taxon>
        <taxon>Dalbergieae</taxon>
        <taxon>Pterocarpus clade</taxon>
        <taxon>Stylosanthes</taxon>
    </lineage>
</organism>
<evidence type="ECO:0000256" key="1">
    <source>
        <dbReference type="ARBA" id="ARBA00004586"/>
    </source>
</evidence>
<feature type="region of interest" description="Disordered" evidence="2">
    <location>
        <begin position="176"/>
        <end position="198"/>
    </location>
</feature>
<protein>
    <submittedName>
        <fullName evidence="3">Uncharacterized protein</fullName>
    </submittedName>
</protein>
<comment type="subcellular location">
    <subcellularLocation>
        <location evidence="1">Endoplasmic reticulum membrane</location>
    </subcellularLocation>
</comment>
<reference evidence="3 4" key="1">
    <citation type="journal article" date="2023" name="Plants (Basel)">
        <title>Bridging the Gap: Combining Genomics and Transcriptomics Approaches to Understand Stylosanthes scabra, an Orphan Legume from the Brazilian Caatinga.</title>
        <authorList>
            <person name="Ferreira-Neto J.R.C."/>
            <person name="da Silva M.D."/>
            <person name="Binneck E."/>
            <person name="de Melo N.F."/>
            <person name="da Silva R.H."/>
            <person name="de Melo A.L.T.M."/>
            <person name="Pandolfi V."/>
            <person name="Bustamante F.O."/>
            <person name="Brasileiro-Vidal A.C."/>
            <person name="Benko-Iseppon A.M."/>
        </authorList>
    </citation>
    <scope>NUCLEOTIDE SEQUENCE [LARGE SCALE GENOMIC DNA]</scope>
    <source>
        <tissue evidence="3">Leaves</tissue>
    </source>
</reference>
<evidence type="ECO:0000313" key="3">
    <source>
        <dbReference type="EMBL" id="MED6119977.1"/>
    </source>
</evidence>
<dbReference type="Proteomes" id="UP001341840">
    <property type="component" value="Unassembled WGS sequence"/>
</dbReference>
<dbReference type="PANTHER" id="PTHR13466:SF0">
    <property type="entry name" value="SMP-LTD DOMAIN-CONTAINING PROTEIN"/>
    <property type="match status" value="1"/>
</dbReference>
<sequence length="255" mass="28920">MRLQIKPPPADNLWYGFTSMPDIDFNLESCVGDHKITNARIALFLVNRLKAAFRETLVLPNSECVSIPWMLAEKENWIPRTVAPYMWVKQESGHDTTVSNDKTSAKTTVDCSGITHQNQHGAKSNREPVRKSFSFGRASPSSSPSPIVLKSSQSFDQLSTPFLENYFMQETEDLKELPATSTQNESADETSEEKTTDITVIPPQSTLVSVLMDKPIVPSEQKKIGKREKMFDLRKKMSEKLEEKRRHFVVKMRGP</sequence>
<dbReference type="EMBL" id="JASCZI010030256">
    <property type="protein sequence ID" value="MED6119977.1"/>
    <property type="molecule type" value="Genomic_DNA"/>
</dbReference>
<comment type="caution">
    <text evidence="3">The sequence shown here is derived from an EMBL/GenBank/DDBJ whole genome shotgun (WGS) entry which is preliminary data.</text>
</comment>
<proteinExistence type="predicted"/>
<evidence type="ECO:0000256" key="2">
    <source>
        <dbReference type="SAM" id="MobiDB-lite"/>
    </source>
</evidence>
<evidence type="ECO:0000313" key="4">
    <source>
        <dbReference type="Proteomes" id="UP001341840"/>
    </source>
</evidence>
<gene>
    <name evidence="3" type="ORF">PIB30_016778</name>
</gene>
<dbReference type="PANTHER" id="PTHR13466">
    <property type="entry name" value="TEX2 PROTEIN-RELATED"/>
    <property type="match status" value="1"/>
</dbReference>
<keyword evidence="4" id="KW-1185">Reference proteome</keyword>
<feature type="compositionally biased region" description="Polar residues" evidence="2">
    <location>
        <begin position="109"/>
        <end position="122"/>
    </location>
</feature>
<name>A0ABU6R7N1_9FABA</name>
<feature type="region of interest" description="Disordered" evidence="2">
    <location>
        <begin position="109"/>
        <end position="149"/>
    </location>
</feature>
<accession>A0ABU6R7N1</accession>